<dbReference type="AlphaFoldDB" id="F4X0R8"/>
<dbReference type="GO" id="GO:0032259">
    <property type="term" value="P:methylation"/>
    <property type="evidence" value="ECO:0007669"/>
    <property type="project" value="UniProtKB-KW"/>
</dbReference>
<protein>
    <submittedName>
        <fullName evidence="2">Putative methyltransferase 235L</fullName>
    </submittedName>
</protein>
<feature type="domain" description="Methyltransferase type 12" evidence="1">
    <location>
        <begin position="1"/>
        <end position="99"/>
    </location>
</feature>
<dbReference type="Proteomes" id="UP000007755">
    <property type="component" value="Unassembled WGS sequence"/>
</dbReference>
<organism evidence="3">
    <name type="scientific">Acromyrmex echinatior</name>
    <name type="common">Panamanian leafcutter ant</name>
    <name type="synonym">Acromyrmex octospinosus echinatior</name>
    <dbReference type="NCBI Taxonomy" id="103372"/>
    <lineage>
        <taxon>Eukaryota</taxon>
        <taxon>Metazoa</taxon>
        <taxon>Ecdysozoa</taxon>
        <taxon>Arthropoda</taxon>
        <taxon>Hexapoda</taxon>
        <taxon>Insecta</taxon>
        <taxon>Pterygota</taxon>
        <taxon>Neoptera</taxon>
        <taxon>Endopterygota</taxon>
        <taxon>Hymenoptera</taxon>
        <taxon>Apocrita</taxon>
        <taxon>Aculeata</taxon>
        <taxon>Formicoidea</taxon>
        <taxon>Formicidae</taxon>
        <taxon>Myrmicinae</taxon>
        <taxon>Acromyrmex</taxon>
    </lineage>
</organism>
<keyword evidence="2" id="KW-0489">Methyltransferase</keyword>
<proteinExistence type="predicted"/>
<evidence type="ECO:0000313" key="3">
    <source>
        <dbReference type="Proteomes" id="UP000007755"/>
    </source>
</evidence>
<dbReference type="EMBL" id="GL888499">
    <property type="protein sequence ID" value="EGI59945.1"/>
    <property type="molecule type" value="Genomic_DNA"/>
</dbReference>
<name>F4X0R8_ACREC</name>
<keyword evidence="3" id="KW-1185">Reference proteome</keyword>
<dbReference type="eggNOG" id="ENOG502S1MZ">
    <property type="taxonomic scope" value="Eukaryota"/>
</dbReference>
<dbReference type="Gene3D" id="3.40.50.150">
    <property type="entry name" value="Vaccinia Virus protein VP39"/>
    <property type="match status" value="1"/>
</dbReference>
<dbReference type="InterPro" id="IPR029063">
    <property type="entry name" value="SAM-dependent_MTases_sf"/>
</dbReference>
<dbReference type="InterPro" id="IPR013217">
    <property type="entry name" value="Methyltransf_12"/>
</dbReference>
<evidence type="ECO:0000259" key="1">
    <source>
        <dbReference type="Pfam" id="PF08242"/>
    </source>
</evidence>
<dbReference type="STRING" id="103372.F4X0R8"/>
<dbReference type="SUPFAM" id="SSF53335">
    <property type="entry name" value="S-adenosyl-L-methionine-dependent methyltransferases"/>
    <property type="match status" value="1"/>
</dbReference>
<dbReference type="PANTHER" id="PTHR43861">
    <property type="entry name" value="TRANS-ACONITATE 2-METHYLTRANSFERASE-RELATED"/>
    <property type="match status" value="1"/>
</dbReference>
<evidence type="ECO:0000313" key="2">
    <source>
        <dbReference type="EMBL" id="EGI59945.1"/>
    </source>
</evidence>
<dbReference type="OrthoDB" id="8300214at2759"/>
<sequence>MDIGCGPGDTTKELLLPSINFNGQIIGMDISESMIKYANDTFKDEKRLQFDTLNIETKNLPKKYISQFNHAFSFHTLHWCNDIQQVLENIYQMLQPDGTMLVHLIIASHNVYDVLRILAWDTRFASYMPEAMKNISPYQESKNPRKELKELLKNIRFTVYHCSLREVSYSDKKSEYLVSKSFKNI</sequence>
<dbReference type="PANTHER" id="PTHR43861:SF1">
    <property type="entry name" value="TRANS-ACONITATE 2-METHYLTRANSFERASE"/>
    <property type="match status" value="1"/>
</dbReference>
<gene>
    <name evidence="2" type="ORF">G5I_11865</name>
</gene>
<dbReference type="InParanoid" id="F4X0R8"/>
<reference evidence="2" key="1">
    <citation type="submission" date="2011-02" db="EMBL/GenBank/DDBJ databases">
        <title>The genome of the leaf-cutting ant Acromyrmex echinatior suggests key adaptations to social evolution and fungus farming.</title>
        <authorList>
            <person name="Nygaard S."/>
            <person name="Zhang G."/>
        </authorList>
    </citation>
    <scope>NUCLEOTIDE SEQUENCE</scope>
</reference>
<dbReference type="CDD" id="cd02440">
    <property type="entry name" value="AdoMet_MTases"/>
    <property type="match status" value="1"/>
</dbReference>
<accession>F4X0R8</accession>
<keyword evidence="2" id="KW-0808">Transferase</keyword>
<dbReference type="Pfam" id="PF08242">
    <property type="entry name" value="Methyltransf_12"/>
    <property type="match status" value="1"/>
</dbReference>
<dbReference type="GO" id="GO:0008168">
    <property type="term" value="F:methyltransferase activity"/>
    <property type="evidence" value="ECO:0007669"/>
    <property type="project" value="UniProtKB-KW"/>
</dbReference>